<sequence>MKLLIYVLINHYDTIIIMDNIIKLNARGHTMYVDEAILAKSNYFRHILKGDGFQKSLPDDKGAYYVDCDRDVMTELIAYMETGQFKYKGINTKYLQIMLDKYGIDIEKPVSNNTDKINILIDKIVEYIAKNIINEYEEIIVQFVDCNSDEIQIVAVNKESIFRREKKRVTLVCKYNNKNYPINKLLLQKDKRMIYSSLEKYKIDKTLYVSRISGYDDIEIHFNIIPKGNIKNADEIVNNDEDDDSDSDSNHDE</sequence>
<name>A0A1V0SJL7_9VIRU</name>
<dbReference type="PROSITE" id="PS50097">
    <property type="entry name" value="BTB"/>
    <property type="match status" value="1"/>
</dbReference>
<protein>
    <recommendedName>
        <fullName evidence="2">BTB domain-containing protein</fullName>
    </recommendedName>
</protein>
<organism evidence="3">
    <name type="scientific">Klosneuvirus KNV1</name>
    <dbReference type="NCBI Taxonomy" id="1977640"/>
    <lineage>
        <taxon>Viruses</taxon>
        <taxon>Varidnaviria</taxon>
        <taxon>Bamfordvirae</taxon>
        <taxon>Nucleocytoviricota</taxon>
        <taxon>Megaviricetes</taxon>
        <taxon>Imitervirales</taxon>
        <taxon>Mimiviridae</taxon>
        <taxon>Klosneuvirinae</taxon>
        <taxon>Klosneuvirus</taxon>
    </lineage>
</organism>
<evidence type="ECO:0000259" key="2">
    <source>
        <dbReference type="PROSITE" id="PS50097"/>
    </source>
</evidence>
<evidence type="ECO:0000256" key="1">
    <source>
        <dbReference type="ARBA" id="ARBA00006497"/>
    </source>
</evidence>
<evidence type="ECO:0000313" key="3">
    <source>
        <dbReference type="EMBL" id="ARF11909.1"/>
    </source>
</evidence>
<dbReference type="InterPro" id="IPR011333">
    <property type="entry name" value="SKP1/BTB/POZ_sf"/>
</dbReference>
<dbReference type="EMBL" id="KY684110">
    <property type="protein sequence ID" value="ARF11909.1"/>
    <property type="molecule type" value="Genomic_DNA"/>
</dbReference>
<gene>
    <name evidence="3" type="ORF">Klosneuvirus_3_44</name>
</gene>
<accession>A0A1V0SJL7</accession>
<dbReference type="InterPro" id="IPR000210">
    <property type="entry name" value="BTB/POZ_dom"/>
</dbReference>
<proteinExistence type="inferred from homology"/>
<feature type="domain" description="BTB" evidence="2">
    <location>
        <begin position="18"/>
        <end position="89"/>
    </location>
</feature>
<dbReference type="SUPFAM" id="SSF54695">
    <property type="entry name" value="POZ domain"/>
    <property type="match status" value="1"/>
</dbReference>
<comment type="similarity">
    <text evidence="1">Belongs to the mimivirus BTB/WD family.</text>
</comment>
<dbReference type="Gene3D" id="3.30.710.10">
    <property type="entry name" value="Potassium Channel Kv1.1, Chain A"/>
    <property type="match status" value="1"/>
</dbReference>
<reference evidence="3" key="1">
    <citation type="journal article" date="2017" name="Science">
        <title>Giant viruses with an expanded complement of translation system components.</title>
        <authorList>
            <person name="Schulz F."/>
            <person name="Yutin N."/>
            <person name="Ivanova N.N."/>
            <person name="Ortega D.R."/>
            <person name="Lee T.K."/>
            <person name="Vierheilig J."/>
            <person name="Daims H."/>
            <person name="Horn M."/>
            <person name="Wagner M."/>
            <person name="Jensen G.J."/>
            <person name="Kyrpides N.C."/>
            <person name="Koonin E.V."/>
            <person name="Woyke T."/>
        </authorList>
    </citation>
    <scope>NUCLEOTIDE SEQUENCE</scope>
    <source>
        <strain evidence="3">KNV1</strain>
    </source>
</reference>